<evidence type="ECO:0000313" key="8">
    <source>
        <dbReference type="Proteomes" id="UP000027265"/>
    </source>
</evidence>
<dbReference type="EMBL" id="KL197711">
    <property type="protein sequence ID" value="KDQ62469.1"/>
    <property type="molecule type" value="Genomic_DNA"/>
</dbReference>
<dbReference type="InterPro" id="IPR049469">
    <property type="entry name" value="RRP40_KH-I"/>
</dbReference>
<dbReference type="InParanoid" id="A0A067Q693"/>
<dbReference type="GO" id="GO:0034475">
    <property type="term" value="P:U4 snRNA 3'-end processing"/>
    <property type="evidence" value="ECO:0007669"/>
    <property type="project" value="TreeGrafter"/>
</dbReference>
<dbReference type="InterPro" id="IPR036612">
    <property type="entry name" value="KH_dom_type_1_sf"/>
</dbReference>
<dbReference type="GO" id="GO:0000467">
    <property type="term" value="P:exonucleolytic trimming to generate mature 3'-end of 5.8S rRNA from tricistronic rRNA transcript (SSU-rRNA, 5.8S rRNA, LSU-rRNA)"/>
    <property type="evidence" value="ECO:0007669"/>
    <property type="project" value="TreeGrafter"/>
</dbReference>
<gene>
    <name evidence="7" type="ORF">JAAARDRAFT_44822</name>
</gene>
<dbReference type="InterPro" id="IPR004088">
    <property type="entry name" value="KH_dom_type_1"/>
</dbReference>
<dbReference type="GO" id="GO:0071034">
    <property type="term" value="P:CUT catabolic process"/>
    <property type="evidence" value="ECO:0007669"/>
    <property type="project" value="TreeGrafter"/>
</dbReference>
<dbReference type="InterPro" id="IPR041054">
    <property type="entry name" value="Rrp40_N_euk"/>
</dbReference>
<keyword evidence="8" id="KW-1185">Reference proteome</keyword>
<comment type="subcellular location">
    <subcellularLocation>
        <location evidence="1">Nucleus</location>
    </subcellularLocation>
</comment>
<evidence type="ECO:0000259" key="5">
    <source>
        <dbReference type="Pfam" id="PF15985"/>
    </source>
</evidence>
<accession>A0A067Q693</accession>
<feature type="region of interest" description="Disordered" evidence="4">
    <location>
        <begin position="1"/>
        <end position="26"/>
    </location>
</feature>
<evidence type="ECO:0000256" key="4">
    <source>
        <dbReference type="SAM" id="MobiDB-lite"/>
    </source>
</evidence>
<keyword evidence="3" id="KW-0694">RNA-binding</keyword>
<feature type="domain" description="K Homology" evidence="5">
    <location>
        <begin position="119"/>
        <end position="166"/>
    </location>
</feature>
<dbReference type="GO" id="GO:0000176">
    <property type="term" value="C:nuclear exosome (RNase complex)"/>
    <property type="evidence" value="ECO:0007669"/>
    <property type="project" value="TreeGrafter"/>
</dbReference>
<evidence type="ECO:0000256" key="3">
    <source>
        <dbReference type="ARBA" id="ARBA00022884"/>
    </source>
</evidence>
<dbReference type="InterPro" id="IPR012340">
    <property type="entry name" value="NA-bd_OB-fold"/>
</dbReference>
<evidence type="ECO:0000256" key="1">
    <source>
        <dbReference type="ARBA" id="ARBA00004123"/>
    </source>
</evidence>
<evidence type="ECO:0000313" key="7">
    <source>
        <dbReference type="EMBL" id="KDQ62469.1"/>
    </source>
</evidence>
<dbReference type="GO" id="GO:0071035">
    <property type="term" value="P:nuclear polyadenylation-dependent rRNA catabolic process"/>
    <property type="evidence" value="ECO:0007669"/>
    <property type="project" value="TreeGrafter"/>
</dbReference>
<dbReference type="SUPFAM" id="SSF54791">
    <property type="entry name" value="Eukaryotic type KH-domain (KH-domain type I)"/>
    <property type="match status" value="1"/>
</dbReference>
<feature type="domain" description="Exosome complex exonuclease Rrp40 N-terminal" evidence="6">
    <location>
        <begin position="24"/>
        <end position="55"/>
    </location>
</feature>
<dbReference type="AlphaFoldDB" id="A0A067Q693"/>
<dbReference type="OrthoDB" id="340500at2759"/>
<dbReference type="CDD" id="cd22526">
    <property type="entry name" value="KH-I_Rrp40"/>
    <property type="match status" value="1"/>
</dbReference>
<dbReference type="GO" id="GO:0071038">
    <property type="term" value="P:TRAMP-dependent tRNA surveillance pathway"/>
    <property type="evidence" value="ECO:0007669"/>
    <property type="project" value="TreeGrafter"/>
</dbReference>
<keyword evidence="2" id="KW-0271">Exosome</keyword>
<dbReference type="InterPro" id="IPR026699">
    <property type="entry name" value="Exosome_RNA_bind1/RRP40/RRP4"/>
</dbReference>
<evidence type="ECO:0000259" key="6">
    <source>
        <dbReference type="Pfam" id="PF18311"/>
    </source>
</evidence>
<reference evidence="8" key="1">
    <citation type="journal article" date="2014" name="Proc. Natl. Acad. Sci. U.S.A.">
        <title>Extensive sampling of basidiomycete genomes demonstrates inadequacy of the white-rot/brown-rot paradigm for wood decay fungi.</title>
        <authorList>
            <person name="Riley R."/>
            <person name="Salamov A.A."/>
            <person name="Brown D.W."/>
            <person name="Nagy L.G."/>
            <person name="Floudas D."/>
            <person name="Held B.W."/>
            <person name="Levasseur A."/>
            <person name="Lombard V."/>
            <person name="Morin E."/>
            <person name="Otillar R."/>
            <person name="Lindquist E.A."/>
            <person name="Sun H."/>
            <person name="LaButti K.M."/>
            <person name="Schmutz J."/>
            <person name="Jabbour D."/>
            <person name="Luo H."/>
            <person name="Baker S.E."/>
            <person name="Pisabarro A.G."/>
            <person name="Walton J.D."/>
            <person name="Blanchette R.A."/>
            <person name="Henrissat B."/>
            <person name="Martin F."/>
            <person name="Cullen D."/>
            <person name="Hibbett D.S."/>
            <person name="Grigoriev I.V."/>
        </authorList>
    </citation>
    <scope>NUCLEOTIDE SEQUENCE [LARGE SCALE GENOMIC DNA]</scope>
    <source>
        <strain evidence="8">MUCL 33604</strain>
    </source>
</reference>
<protein>
    <recommendedName>
        <fullName evidence="9">K Homology domain-containing protein</fullName>
    </recommendedName>
</protein>
<proteinExistence type="predicted"/>
<evidence type="ECO:0008006" key="9">
    <source>
        <dbReference type="Google" id="ProtNLM"/>
    </source>
</evidence>
<dbReference type="PANTHER" id="PTHR21321">
    <property type="entry name" value="PNAS-3 RELATED"/>
    <property type="match status" value="1"/>
</dbReference>
<dbReference type="Pfam" id="PF15985">
    <property type="entry name" value="KH_6"/>
    <property type="match status" value="1"/>
</dbReference>
<dbReference type="Gene3D" id="2.40.50.140">
    <property type="entry name" value="Nucleic acid-binding proteins"/>
    <property type="match status" value="1"/>
</dbReference>
<dbReference type="PANTHER" id="PTHR21321:SF1">
    <property type="entry name" value="EXOSOME COMPLEX COMPONENT RRP40"/>
    <property type="match status" value="1"/>
</dbReference>
<dbReference type="Proteomes" id="UP000027265">
    <property type="component" value="Unassembled WGS sequence"/>
</dbReference>
<dbReference type="GO" id="GO:0071051">
    <property type="term" value="P:poly(A)-dependent snoRNA 3'-end processing"/>
    <property type="evidence" value="ECO:0007669"/>
    <property type="project" value="TreeGrafter"/>
</dbReference>
<dbReference type="Pfam" id="PF18311">
    <property type="entry name" value="Rrp40_N"/>
    <property type="match status" value="1"/>
</dbReference>
<feature type="compositionally biased region" description="Low complexity" evidence="4">
    <location>
        <begin position="1"/>
        <end position="12"/>
    </location>
</feature>
<name>A0A067Q693_9AGAM</name>
<dbReference type="Gene3D" id="3.30.1370.10">
    <property type="entry name" value="K Homology domain, type 1"/>
    <property type="match status" value="1"/>
</dbReference>
<evidence type="ECO:0000256" key="2">
    <source>
        <dbReference type="ARBA" id="ARBA00022835"/>
    </source>
</evidence>
<dbReference type="FunCoup" id="A0A067Q693">
    <property type="interactions" value="407"/>
</dbReference>
<dbReference type="Pfam" id="PF21262">
    <property type="entry name" value="RRP40_S1"/>
    <property type="match status" value="1"/>
</dbReference>
<organism evidence="7 8">
    <name type="scientific">Jaapia argillacea MUCL 33604</name>
    <dbReference type="NCBI Taxonomy" id="933084"/>
    <lineage>
        <taxon>Eukaryota</taxon>
        <taxon>Fungi</taxon>
        <taxon>Dikarya</taxon>
        <taxon>Basidiomycota</taxon>
        <taxon>Agaricomycotina</taxon>
        <taxon>Agaricomycetes</taxon>
        <taxon>Agaricomycetidae</taxon>
        <taxon>Jaapiales</taxon>
        <taxon>Jaapiaceae</taxon>
        <taxon>Jaapia</taxon>
    </lineage>
</organism>
<dbReference type="STRING" id="933084.A0A067Q693"/>
<dbReference type="GO" id="GO:0003723">
    <property type="term" value="F:RNA binding"/>
    <property type="evidence" value="ECO:0007669"/>
    <property type="project" value="UniProtKB-KW"/>
</dbReference>
<sequence length="202" mass="21510">MSTPTRSSLLSSDPPPQSKFKGNTNPNAVIISTGAGSLDHSTNGAKWWVDSNSRRYVPAAQESVIGVIVGRTGAESWRVDIGAAPTANLDTLAFEGARKRNRPNLKSRKAAGLGELKGGFMTKCSMKMCRLLLDPTHFLLPILGSKFPFDAAIGVNGRVWVDAKDPRHVIGFLRCVEAVDPDAGGGGIGEREIKAMLPGLDL</sequence>
<dbReference type="GO" id="GO:0000177">
    <property type="term" value="C:cytoplasmic exosome (RNase complex)"/>
    <property type="evidence" value="ECO:0007669"/>
    <property type="project" value="TreeGrafter"/>
</dbReference>
<dbReference type="SUPFAM" id="SSF50249">
    <property type="entry name" value="Nucleic acid-binding proteins"/>
    <property type="match status" value="1"/>
</dbReference>
<dbReference type="HOGENOM" id="CLU_069847_2_0_1"/>